<dbReference type="Gene3D" id="3.80.10.10">
    <property type="entry name" value="Ribonuclease Inhibitor"/>
    <property type="match status" value="1"/>
</dbReference>
<keyword evidence="1" id="KW-0433">Leucine-rich repeat</keyword>
<dbReference type="Proteomes" id="UP000236630">
    <property type="component" value="Unassembled WGS sequence"/>
</dbReference>
<evidence type="ECO:0000313" key="7">
    <source>
        <dbReference type="EMBL" id="GAY68775.1"/>
    </source>
</evidence>
<keyword evidence="4" id="KW-0472">Membrane</keyword>
<evidence type="ECO:0000313" key="8">
    <source>
        <dbReference type="Proteomes" id="UP000236630"/>
    </source>
</evidence>
<keyword evidence="8" id="KW-1185">Reference proteome</keyword>
<feature type="chain" id="PRO_5014189964" description="Leucine-rich repeat-containing N-terminal plant-type domain-containing protein" evidence="5">
    <location>
        <begin position="24"/>
        <end position="370"/>
    </location>
</feature>
<organism evidence="7 8">
    <name type="scientific">Citrus unshiu</name>
    <name type="common">Satsuma mandarin</name>
    <name type="synonym">Citrus nobilis var. unshiu</name>
    <dbReference type="NCBI Taxonomy" id="55188"/>
    <lineage>
        <taxon>Eukaryota</taxon>
        <taxon>Viridiplantae</taxon>
        <taxon>Streptophyta</taxon>
        <taxon>Embryophyta</taxon>
        <taxon>Tracheophyta</taxon>
        <taxon>Spermatophyta</taxon>
        <taxon>Magnoliopsida</taxon>
        <taxon>eudicotyledons</taxon>
        <taxon>Gunneridae</taxon>
        <taxon>Pentapetalae</taxon>
        <taxon>rosids</taxon>
        <taxon>malvids</taxon>
        <taxon>Sapindales</taxon>
        <taxon>Rutaceae</taxon>
        <taxon>Aurantioideae</taxon>
        <taxon>Citrus</taxon>
    </lineage>
</organism>
<evidence type="ECO:0000256" key="2">
    <source>
        <dbReference type="ARBA" id="ARBA00022729"/>
    </source>
</evidence>
<sequence>MSTRSLYFPSMFLFFITLLQVAAFQEGDLAALQAFKSMISHDPQGILNSWNDSRHFCEWEGITCGRRHRRVTALDLRSKALSGLLSPQIGNLSFLREINLMNNTIQGEIPLEFGRLHSSNNRFTHDNLTGGIPPFIGNITSPGSWCSRVESFWRNIPDSLVIERVEKLLEFAETTSQEAGKVMRWGFMNSSAHCSKLQFHLNLAEKPLRWSLYLKDRLPTRGFCMSSANQLLVVIDFVGAIHECKLPNATEPRSSIEAFSQRLKDNNLNEVAFLGLVMVVIFSFLLAQKRRGPSRQPSRLLTRKTLQGSLTKASQRSIDEDGYVCCNQSINLQNAKELLRVSRLNAKLKISVLELSRVWPWKWGVTNEML</sequence>
<keyword evidence="4" id="KW-1133">Transmembrane helix</keyword>
<dbReference type="InterPro" id="IPR013210">
    <property type="entry name" value="LRR_N_plant-typ"/>
</dbReference>
<dbReference type="PANTHER" id="PTHR48060:SF21">
    <property type="entry name" value="L DOMAIN-LIKE PROTEIN"/>
    <property type="match status" value="1"/>
</dbReference>
<gene>
    <name evidence="7" type="ORF">CUMW_266830</name>
</gene>
<evidence type="ECO:0000256" key="3">
    <source>
        <dbReference type="ARBA" id="ARBA00022737"/>
    </source>
</evidence>
<keyword evidence="3" id="KW-0677">Repeat</keyword>
<dbReference type="AlphaFoldDB" id="A0A2H5QWU2"/>
<dbReference type="InterPro" id="IPR053211">
    <property type="entry name" value="DNA_repair-toleration"/>
</dbReference>
<keyword evidence="4" id="KW-0812">Transmembrane</keyword>
<evidence type="ECO:0000256" key="4">
    <source>
        <dbReference type="SAM" id="Phobius"/>
    </source>
</evidence>
<dbReference type="EMBL" id="BDQV01000973">
    <property type="protein sequence ID" value="GAY68775.1"/>
    <property type="molecule type" value="Genomic_DNA"/>
</dbReference>
<feature type="transmembrane region" description="Helical" evidence="4">
    <location>
        <begin position="271"/>
        <end position="287"/>
    </location>
</feature>
<dbReference type="SUPFAM" id="SSF52058">
    <property type="entry name" value="L domain-like"/>
    <property type="match status" value="1"/>
</dbReference>
<accession>A0A2H5QWU2</accession>
<evidence type="ECO:0000259" key="6">
    <source>
        <dbReference type="Pfam" id="PF08263"/>
    </source>
</evidence>
<dbReference type="STRING" id="55188.A0A2H5QWU2"/>
<proteinExistence type="predicted"/>
<keyword evidence="2 5" id="KW-0732">Signal</keyword>
<dbReference type="Pfam" id="PF08263">
    <property type="entry name" value="LRRNT_2"/>
    <property type="match status" value="1"/>
</dbReference>
<evidence type="ECO:0000256" key="5">
    <source>
        <dbReference type="SAM" id="SignalP"/>
    </source>
</evidence>
<feature type="domain" description="Leucine-rich repeat-containing N-terminal plant-type" evidence="6">
    <location>
        <begin position="27"/>
        <end position="64"/>
    </location>
</feature>
<comment type="caution">
    <text evidence="7">The sequence shown here is derived from an EMBL/GenBank/DDBJ whole genome shotgun (WGS) entry which is preliminary data.</text>
</comment>
<feature type="signal peptide" evidence="5">
    <location>
        <begin position="1"/>
        <end position="23"/>
    </location>
</feature>
<evidence type="ECO:0000256" key="1">
    <source>
        <dbReference type="ARBA" id="ARBA00022614"/>
    </source>
</evidence>
<protein>
    <recommendedName>
        <fullName evidence="6">Leucine-rich repeat-containing N-terminal plant-type domain-containing protein</fullName>
    </recommendedName>
</protein>
<reference evidence="7 8" key="1">
    <citation type="journal article" date="2017" name="Front. Genet.">
        <title>Draft sequencing of the heterozygous diploid genome of Satsuma (Citrus unshiu Marc.) using a hybrid assembly approach.</title>
        <authorList>
            <person name="Shimizu T."/>
            <person name="Tanizawa Y."/>
            <person name="Mochizuki T."/>
            <person name="Nagasaki H."/>
            <person name="Yoshioka T."/>
            <person name="Toyoda A."/>
            <person name="Fujiyama A."/>
            <person name="Kaminuma E."/>
            <person name="Nakamura Y."/>
        </authorList>
    </citation>
    <scope>NUCLEOTIDE SEQUENCE [LARGE SCALE GENOMIC DNA]</scope>
    <source>
        <strain evidence="8">cv. Miyagawa wase</strain>
    </source>
</reference>
<dbReference type="PANTHER" id="PTHR48060">
    <property type="entry name" value="DNA DAMAGE-REPAIR/TOLERATION PROTEIN DRT100"/>
    <property type="match status" value="1"/>
</dbReference>
<dbReference type="InterPro" id="IPR032675">
    <property type="entry name" value="LRR_dom_sf"/>
</dbReference>
<name>A0A2H5QWU2_CITUN</name>